<feature type="compositionally biased region" description="Polar residues" evidence="1">
    <location>
        <begin position="43"/>
        <end position="54"/>
    </location>
</feature>
<organism evidence="3 4">
    <name type="scientific">Plectonema radiosum NIES-515</name>
    <dbReference type="NCBI Taxonomy" id="2986073"/>
    <lineage>
        <taxon>Bacteria</taxon>
        <taxon>Bacillati</taxon>
        <taxon>Cyanobacteriota</taxon>
        <taxon>Cyanophyceae</taxon>
        <taxon>Oscillatoriophycideae</taxon>
        <taxon>Oscillatoriales</taxon>
        <taxon>Microcoleaceae</taxon>
        <taxon>Plectonema</taxon>
    </lineage>
</organism>
<keyword evidence="4" id="KW-1185">Reference proteome</keyword>
<dbReference type="InterPro" id="IPR007280">
    <property type="entry name" value="Peptidase_C_arc/bac"/>
</dbReference>
<feature type="compositionally biased region" description="Pro residues" evidence="1">
    <location>
        <begin position="55"/>
        <end position="68"/>
    </location>
</feature>
<protein>
    <submittedName>
        <fullName evidence="3">PPC domain-containing protein</fullName>
    </submittedName>
</protein>
<dbReference type="Gene3D" id="2.60.120.380">
    <property type="match status" value="2"/>
</dbReference>
<feature type="domain" description="Peptidase C-terminal archaeal/bacterial" evidence="2">
    <location>
        <begin position="329"/>
        <end position="407"/>
    </location>
</feature>
<sequence length="531" mass="57124">MSSSFLIGSYTLPISALASLQPGGNFIIAKPPDERQPEAVQQGIEQIPTTQPSVSPKPNPPIDSPIPPATAGTTSPTPPPASTTPKPVNTEPTPPPARTTPQPVNTSPTPPPASTTPQPVNTEPTPPPARTTPKPVNTSPTPPPASTTPQPVNTSPTPPPARTTPKPVNSEPTPPPPARTTPKPVNSEPTPPPPARTTPKPVNTEPTPPPARTTPKPVNTEPTPPPARTTPKPVNTEPTPPPVRTTPKPVNSEPTPPPVRIYTPRPSTPEPSQPRVPSRRGGRKPATNQSIESSPVSPSRTLNYKQINFVDIAFSVLAPGDFKSQGRYFHFYQFQGRANQLIQIRLGGSADQRRSNNLSLDPFMFVLDPNNNVLLKRGSGGATSEVKDAFVFVRLPANGTYTIAVTSQNRGAKGRYSLALRNDRASYSLDSQSELTPQSLRRQDGSLYDISQFQGKKDQLVSIRVDSVYEEFSPYIVLLDSQGKIVAADNAKDGKYSALIDRARLPKDETYYVVVISGNSLQRGKYRLTVF</sequence>
<feature type="region of interest" description="Disordered" evidence="1">
    <location>
        <begin position="23"/>
        <end position="299"/>
    </location>
</feature>
<evidence type="ECO:0000313" key="4">
    <source>
        <dbReference type="Proteomes" id="UP001526143"/>
    </source>
</evidence>
<gene>
    <name evidence="3" type="ORF">OGM63_17775</name>
</gene>
<dbReference type="RefSeq" id="WP_263746956.1">
    <property type="nucleotide sequence ID" value="NZ_JAOWRF010000252.1"/>
</dbReference>
<evidence type="ECO:0000313" key="3">
    <source>
        <dbReference type="EMBL" id="MCV3215338.1"/>
    </source>
</evidence>
<dbReference type="EMBL" id="JAOWRF010000252">
    <property type="protein sequence ID" value="MCV3215338.1"/>
    <property type="molecule type" value="Genomic_DNA"/>
</dbReference>
<reference evidence="3 4" key="1">
    <citation type="submission" date="2022-10" db="EMBL/GenBank/DDBJ databases">
        <title>Identification of biosynthetic pathway for the production of the potent trypsin inhibitor radiosumin.</title>
        <authorList>
            <person name="Fewer D.P."/>
            <person name="Delbaje E."/>
            <person name="Ouyang X."/>
            <person name="Agostino P.D."/>
            <person name="Wahlsten M."/>
            <person name="Jokela J."/>
            <person name="Permi P."/>
            <person name="Haapaniemi E."/>
            <person name="Koistinen H."/>
        </authorList>
    </citation>
    <scope>NUCLEOTIDE SEQUENCE [LARGE SCALE GENOMIC DNA]</scope>
    <source>
        <strain evidence="3 4">NIES-515</strain>
    </source>
</reference>
<proteinExistence type="predicted"/>
<comment type="caution">
    <text evidence="3">The sequence shown here is derived from an EMBL/GenBank/DDBJ whole genome shotgun (WGS) entry which is preliminary data.</text>
</comment>
<dbReference type="Proteomes" id="UP001526143">
    <property type="component" value="Unassembled WGS sequence"/>
</dbReference>
<feature type="compositionally biased region" description="Polar residues" evidence="1">
    <location>
        <begin position="286"/>
        <end position="299"/>
    </location>
</feature>
<evidence type="ECO:0000256" key="1">
    <source>
        <dbReference type="SAM" id="MobiDB-lite"/>
    </source>
</evidence>
<accession>A0ABT3B1V2</accession>
<name>A0ABT3B1V2_9CYAN</name>
<dbReference type="Pfam" id="PF04151">
    <property type="entry name" value="PPC"/>
    <property type="match status" value="1"/>
</dbReference>
<evidence type="ECO:0000259" key="2">
    <source>
        <dbReference type="Pfam" id="PF04151"/>
    </source>
</evidence>
<dbReference type="PRINTS" id="PR01217">
    <property type="entry name" value="PRICHEXTENSN"/>
</dbReference>